<dbReference type="Proteomes" id="UP000789920">
    <property type="component" value="Unassembled WGS sequence"/>
</dbReference>
<proteinExistence type="predicted"/>
<dbReference type="EMBL" id="CAJVQC010154188">
    <property type="protein sequence ID" value="CAG8847077.1"/>
    <property type="molecule type" value="Genomic_DNA"/>
</dbReference>
<evidence type="ECO:0000313" key="1">
    <source>
        <dbReference type="EMBL" id="CAG8847077.1"/>
    </source>
</evidence>
<feature type="non-terminal residue" evidence="1">
    <location>
        <position position="1"/>
    </location>
</feature>
<name>A0ACA9SSZ0_9GLOM</name>
<accession>A0ACA9SSZ0</accession>
<reference evidence="1" key="1">
    <citation type="submission" date="2021-06" db="EMBL/GenBank/DDBJ databases">
        <authorList>
            <person name="Kallberg Y."/>
            <person name="Tangrot J."/>
            <person name="Rosling A."/>
        </authorList>
    </citation>
    <scope>NUCLEOTIDE SEQUENCE</scope>
    <source>
        <strain evidence="1">MA461A</strain>
    </source>
</reference>
<feature type="non-terminal residue" evidence="1">
    <location>
        <position position="93"/>
    </location>
</feature>
<comment type="caution">
    <text evidence="1">The sequence shown here is derived from an EMBL/GenBank/DDBJ whole genome shotgun (WGS) entry which is preliminary data.</text>
</comment>
<organism evidence="1 2">
    <name type="scientific">Racocetra persica</name>
    <dbReference type="NCBI Taxonomy" id="160502"/>
    <lineage>
        <taxon>Eukaryota</taxon>
        <taxon>Fungi</taxon>
        <taxon>Fungi incertae sedis</taxon>
        <taxon>Mucoromycota</taxon>
        <taxon>Glomeromycotina</taxon>
        <taxon>Glomeromycetes</taxon>
        <taxon>Diversisporales</taxon>
        <taxon>Gigasporaceae</taxon>
        <taxon>Racocetra</taxon>
    </lineage>
</organism>
<protein>
    <submittedName>
        <fullName evidence="1">3954_t:CDS:1</fullName>
    </submittedName>
</protein>
<evidence type="ECO:0000313" key="2">
    <source>
        <dbReference type="Proteomes" id="UP000789920"/>
    </source>
</evidence>
<sequence>HPKSTPDQIKNVFKTYILKTNQFYQRQLKRKEISSDKYFNNTEILNALESRIVKMANEIKRFSNRYNILEKKADYFQTKTNLLIKENKVLRKE</sequence>
<keyword evidence="2" id="KW-1185">Reference proteome</keyword>
<gene>
    <name evidence="1" type="ORF">RPERSI_LOCUS34460</name>
</gene>